<organism evidence="2 3">
    <name type="scientific">Piloderma croceum (strain F 1598)</name>
    <dbReference type="NCBI Taxonomy" id="765440"/>
    <lineage>
        <taxon>Eukaryota</taxon>
        <taxon>Fungi</taxon>
        <taxon>Dikarya</taxon>
        <taxon>Basidiomycota</taxon>
        <taxon>Agaricomycotina</taxon>
        <taxon>Agaricomycetes</taxon>
        <taxon>Agaricomycetidae</taxon>
        <taxon>Atheliales</taxon>
        <taxon>Atheliaceae</taxon>
        <taxon>Piloderma</taxon>
    </lineage>
</organism>
<reference evidence="3" key="2">
    <citation type="submission" date="2015-01" db="EMBL/GenBank/DDBJ databases">
        <title>Evolutionary Origins and Diversification of the Mycorrhizal Mutualists.</title>
        <authorList>
            <consortium name="DOE Joint Genome Institute"/>
            <consortium name="Mycorrhizal Genomics Consortium"/>
            <person name="Kohler A."/>
            <person name="Kuo A."/>
            <person name="Nagy L.G."/>
            <person name="Floudas D."/>
            <person name="Copeland A."/>
            <person name="Barry K.W."/>
            <person name="Cichocki N."/>
            <person name="Veneault-Fourrey C."/>
            <person name="LaButti K."/>
            <person name="Lindquist E.A."/>
            <person name="Lipzen A."/>
            <person name="Lundell T."/>
            <person name="Morin E."/>
            <person name="Murat C."/>
            <person name="Riley R."/>
            <person name="Ohm R."/>
            <person name="Sun H."/>
            <person name="Tunlid A."/>
            <person name="Henrissat B."/>
            <person name="Grigoriev I.V."/>
            <person name="Hibbett D.S."/>
            <person name="Martin F."/>
        </authorList>
    </citation>
    <scope>NUCLEOTIDE SEQUENCE [LARGE SCALE GENOMIC DNA]</scope>
    <source>
        <strain evidence="3">F 1598</strain>
    </source>
</reference>
<gene>
    <name evidence="2" type="ORF">PILCRDRAFT_47397</name>
</gene>
<sequence>MIFAGDFAQLPPAMGKAPLYSGTVGTRTHSRMSISDQESAIGKALWHQVTIVVILRQNMRQKGITEEDIKLQTALENIGPGDPRIAQKCFRNVSIITATNAQKDKINQLGSVQFALENKQNLTAFYSIDRWKDPDRRKKKGKTRSSTSKYLPNPALNSDILKPKLQRVLWNQPHSTSNHIPGTLLLCIGLPV</sequence>
<evidence type="ECO:0000313" key="3">
    <source>
        <dbReference type="Proteomes" id="UP000054166"/>
    </source>
</evidence>
<evidence type="ECO:0000313" key="2">
    <source>
        <dbReference type="EMBL" id="KIM77534.1"/>
    </source>
</evidence>
<dbReference type="EMBL" id="KN833024">
    <property type="protein sequence ID" value="KIM77534.1"/>
    <property type="molecule type" value="Genomic_DNA"/>
</dbReference>
<feature type="non-terminal residue" evidence="2">
    <location>
        <position position="192"/>
    </location>
</feature>
<feature type="region of interest" description="Disordered" evidence="1">
    <location>
        <begin position="134"/>
        <end position="155"/>
    </location>
</feature>
<name>A0A0C3FCE2_PILCF</name>
<dbReference type="OrthoDB" id="432234at2759"/>
<dbReference type="InParanoid" id="A0A0C3FCE2"/>
<evidence type="ECO:0000256" key="1">
    <source>
        <dbReference type="SAM" id="MobiDB-lite"/>
    </source>
</evidence>
<dbReference type="HOGENOM" id="CLU_115680_0_0_1"/>
<dbReference type="Proteomes" id="UP000054166">
    <property type="component" value="Unassembled WGS sequence"/>
</dbReference>
<proteinExistence type="predicted"/>
<keyword evidence="3" id="KW-1185">Reference proteome</keyword>
<reference evidence="2 3" key="1">
    <citation type="submission" date="2014-04" db="EMBL/GenBank/DDBJ databases">
        <authorList>
            <consortium name="DOE Joint Genome Institute"/>
            <person name="Kuo A."/>
            <person name="Tarkka M."/>
            <person name="Buscot F."/>
            <person name="Kohler A."/>
            <person name="Nagy L.G."/>
            <person name="Floudas D."/>
            <person name="Copeland A."/>
            <person name="Barry K.W."/>
            <person name="Cichocki N."/>
            <person name="Veneault-Fourrey C."/>
            <person name="LaButti K."/>
            <person name="Lindquist E.A."/>
            <person name="Lipzen A."/>
            <person name="Lundell T."/>
            <person name="Morin E."/>
            <person name="Murat C."/>
            <person name="Sun H."/>
            <person name="Tunlid A."/>
            <person name="Henrissat B."/>
            <person name="Grigoriev I.V."/>
            <person name="Hibbett D.S."/>
            <person name="Martin F."/>
            <person name="Nordberg H.P."/>
            <person name="Cantor M.N."/>
            <person name="Hua S.X."/>
        </authorList>
    </citation>
    <scope>NUCLEOTIDE SEQUENCE [LARGE SCALE GENOMIC DNA]</scope>
    <source>
        <strain evidence="2 3">F 1598</strain>
    </source>
</reference>
<dbReference type="AlphaFoldDB" id="A0A0C3FCE2"/>
<accession>A0A0C3FCE2</accession>
<dbReference type="STRING" id="765440.A0A0C3FCE2"/>
<protein>
    <recommendedName>
        <fullName evidence="4">ATP-dependent DNA helicase</fullName>
    </recommendedName>
</protein>
<evidence type="ECO:0008006" key="4">
    <source>
        <dbReference type="Google" id="ProtNLM"/>
    </source>
</evidence>